<dbReference type="Gene3D" id="3.40.50.360">
    <property type="match status" value="1"/>
</dbReference>
<comment type="caution">
    <text evidence="2">The sequence shown here is derived from an EMBL/GenBank/DDBJ whole genome shotgun (WGS) entry which is preliminary data.</text>
</comment>
<dbReference type="InterPro" id="IPR029039">
    <property type="entry name" value="Flavoprotein-like_sf"/>
</dbReference>
<dbReference type="EMBL" id="RBNH01000016">
    <property type="protein sequence ID" value="RKO21590.1"/>
    <property type="molecule type" value="Genomic_DNA"/>
</dbReference>
<evidence type="ECO:0000313" key="2">
    <source>
        <dbReference type="EMBL" id="RKO21590.1"/>
    </source>
</evidence>
<dbReference type="Pfam" id="PF03358">
    <property type="entry name" value="FMN_red"/>
    <property type="match status" value="1"/>
</dbReference>
<accession>A0A3B0FNW4</accession>
<proteinExistence type="predicted"/>
<organism evidence="2 3">
    <name type="scientific">Pseudarthrobacter phenanthrenivorans</name>
    <name type="common">Arthrobacter phenanthrenivorans</name>
    <dbReference type="NCBI Taxonomy" id="361575"/>
    <lineage>
        <taxon>Bacteria</taxon>
        <taxon>Bacillati</taxon>
        <taxon>Actinomycetota</taxon>
        <taxon>Actinomycetes</taxon>
        <taxon>Micrococcales</taxon>
        <taxon>Micrococcaceae</taxon>
        <taxon>Pseudarthrobacter</taxon>
    </lineage>
</organism>
<name>A0A3B0FNW4_PSEPS</name>
<protein>
    <submittedName>
        <fullName evidence="2">NADPH-dependent oxidoreductase</fullName>
    </submittedName>
</protein>
<feature type="domain" description="NADPH-dependent FMN reductase-like" evidence="1">
    <location>
        <begin position="7"/>
        <end position="155"/>
    </location>
</feature>
<reference evidence="3" key="2">
    <citation type="submission" date="2018-10" db="EMBL/GenBank/DDBJ databases">
        <authorList>
            <person name="Wang Y."/>
            <person name="Wang J."/>
            <person name="Yang X."/>
            <person name="Wang Z."/>
            <person name="Huang Y."/>
        </authorList>
    </citation>
    <scope>NUCLEOTIDE SEQUENCE [LARGE SCALE GENOMIC DNA]</scope>
    <source>
        <strain evidence="3">J015</strain>
    </source>
</reference>
<evidence type="ECO:0000313" key="3">
    <source>
        <dbReference type="Proteomes" id="UP000273159"/>
    </source>
</evidence>
<dbReference type="SUPFAM" id="SSF52218">
    <property type="entry name" value="Flavoproteins"/>
    <property type="match status" value="1"/>
</dbReference>
<dbReference type="InterPro" id="IPR005025">
    <property type="entry name" value="FMN_Rdtase-like_dom"/>
</dbReference>
<gene>
    <name evidence="2" type="ORF">D7Z96_15995</name>
</gene>
<reference evidence="2 3" key="1">
    <citation type="submission" date="2018-10" db="EMBL/GenBank/DDBJ databases">
        <title>Genome-guide identification and characterization of bacteria that degrade polycyclic aromatic hydrocarbons and resist hexavalent chromium simultaneously.</title>
        <authorList>
            <person name="Feng H."/>
        </authorList>
    </citation>
    <scope>NUCLEOTIDE SEQUENCE [LARGE SCALE GENOMIC DNA]</scope>
    <source>
        <strain evidence="2 3">J015</strain>
    </source>
</reference>
<dbReference type="OMA" id="YWVGEAM"/>
<dbReference type="RefSeq" id="WP_013602107.1">
    <property type="nucleotide sequence ID" value="NZ_RBNH01000016.1"/>
</dbReference>
<sequence length="202" mass="21146">MADLTALALICSLNPSPAPSSSELMARHVLDELATHGVSGTSLRVADHDVKPGVQVDMGDGDEWPGIREKILAADILVLATPIWMGHPSSITQRVLERLDADLAETDDAGRPVMYGKVAVVAVVGNEDGAHKTIADTQQGLNDVGFTLPAQGATYWVGEAMQTVDYKDLDKVPEKVAATTAGAARNAAHLAGQLKAAQYPAG</sequence>
<dbReference type="GO" id="GO:0016491">
    <property type="term" value="F:oxidoreductase activity"/>
    <property type="evidence" value="ECO:0007669"/>
    <property type="project" value="InterPro"/>
</dbReference>
<evidence type="ECO:0000259" key="1">
    <source>
        <dbReference type="Pfam" id="PF03358"/>
    </source>
</evidence>
<dbReference type="AlphaFoldDB" id="A0A3B0FNW4"/>
<dbReference type="Proteomes" id="UP000273159">
    <property type="component" value="Unassembled WGS sequence"/>
</dbReference>